<name>A0A2J7RIL4_9NEOP</name>
<dbReference type="InParanoid" id="A0A2J7RIL4"/>
<sequence>MLQDVPIYVGSGRMPVACSTSFTSFTFCQIFSYANNRALHLHVLVYGMFHKNIQDL</sequence>
<evidence type="ECO:0000313" key="2">
    <source>
        <dbReference type="Proteomes" id="UP000235965"/>
    </source>
</evidence>
<dbReference type="AlphaFoldDB" id="A0A2J7RIL4"/>
<gene>
    <name evidence="1" type="ORF">B7P43_G05898</name>
</gene>
<accession>A0A2J7RIL4</accession>
<keyword evidence="2" id="KW-1185">Reference proteome</keyword>
<dbReference type="Proteomes" id="UP000235965">
    <property type="component" value="Unassembled WGS sequence"/>
</dbReference>
<proteinExistence type="predicted"/>
<comment type="caution">
    <text evidence="1">The sequence shown here is derived from an EMBL/GenBank/DDBJ whole genome shotgun (WGS) entry which is preliminary data.</text>
</comment>
<evidence type="ECO:0000313" key="1">
    <source>
        <dbReference type="EMBL" id="PNF40660.1"/>
    </source>
</evidence>
<protein>
    <submittedName>
        <fullName evidence="1">Uncharacterized protein</fullName>
    </submittedName>
</protein>
<reference evidence="1 2" key="1">
    <citation type="submission" date="2017-12" db="EMBL/GenBank/DDBJ databases">
        <title>Hemimetabolous genomes reveal molecular basis of termite eusociality.</title>
        <authorList>
            <person name="Harrison M.C."/>
            <person name="Jongepier E."/>
            <person name="Robertson H.M."/>
            <person name="Arning N."/>
            <person name="Bitard-Feildel T."/>
            <person name="Chao H."/>
            <person name="Childers C.P."/>
            <person name="Dinh H."/>
            <person name="Doddapaneni H."/>
            <person name="Dugan S."/>
            <person name="Gowin J."/>
            <person name="Greiner C."/>
            <person name="Han Y."/>
            <person name="Hu H."/>
            <person name="Hughes D.S.T."/>
            <person name="Huylmans A.-K."/>
            <person name="Kemena C."/>
            <person name="Kremer L.P.M."/>
            <person name="Lee S.L."/>
            <person name="Lopez-Ezquerra A."/>
            <person name="Mallet L."/>
            <person name="Monroy-Kuhn J.M."/>
            <person name="Moser A."/>
            <person name="Murali S.C."/>
            <person name="Muzny D.M."/>
            <person name="Otani S."/>
            <person name="Piulachs M.-D."/>
            <person name="Poelchau M."/>
            <person name="Qu J."/>
            <person name="Schaub F."/>
            <person name="Wada-Katsumata A."/>
            <person name="Worley K.C."/>
            <person name="Xie Q."/>
            <person name="Ylla G."/>
            <person name="Poulsen M."/>
            <person name="Gibbs R.A."/>
            <person name="Schal C."/>
            <person name="Richards S."/>
            <person name="Belles X."/>
            <person name="Korb J."/>
            <person name="Bornberg-Bauer E."/>
        </authorList>
    </citation>
    <scope>NUCLEOTIDE SEQUENCE [LARGE SCALE GENOMIC DNA]</scope>
    <source>
        <tissue evidence="1">Whole body</tissue>
    </source>
</reference>
<organism evidence="1 2">
    <name type="scientific">Cryptotermes secundus</name>
    <dbReference type="NCBI Taxonomy" id="105785"/>
    <lineage>
        <taxon>Eukaryota</taxon>
        <taxon>Metazoa</taxon>
        <taxon>Ecdysozoa</taxon>
        <taxon>Arthropoda</taxon>
        <taxon>Hexapoda</taxon>
        <taxon>Insecta</taxon>
        <taxon>Pterygota</taxon>
        <taxon>Neoptera</taxon>
        <taxon>Polyneoptera</taxon>
        <taxon>Dictyoptera</taxon>
        <taxon>Blattodea</taxon>
        <taxon>Blattoidea</taxon>
        <taxon>Termitoidae</taxon>
        <taxon>Kalotermitidae</taxon>
        <taxon>Cryptotermitinae</taxon>
        <taxon>Cryptotermes</taxon>
    </lineage>
</organism>
<dbReference type="EMBL" id="NEVH01003500">
    <property type="protein sequence ID" value="PNF40660.1"/>
    <property type="molecule type" value="Genomic_DNA"/>
</dbReference>